<keyword evidence="4" id="KW-0904">Protein phosphatase</keyword>
<dbReference type="InterPro" id="IPR016130">
    <property type="entry name" value="Tyr_Pase_AS"/>
</dbReference>
<organism evidence="7 8">
    <name type="scientific">Orbilia ellipsospora</name>
    <dbReference type="NCBI Taxonomy" id="2528407"/>
    <lineage>
        <taxon>Eukaryota</taxon>
        <taxon>Fungi</taxon>
        <taxon>Dikarya</taxon>
        <taxon>Ascomycota</taxon>
        <taxon>Pezizomycotina</taxon>
        <taxon>Orbiliomycetes</taxon>
        <taxon>Orbiliales</taxon>
        <taxon>Orbiliaceae</taxon>
        <taxon>Orbilia</taxon>
    </lineage>
</organism>
<keyword evidence="3" id="KW-0378">Hydrolase</keyword>
<evidence type="ECO:0000313" key="8">
    <source>
        <dbReference type="Proteomes" id="UP001365542"/>
    </source>
</evidence>
<comment type="similarity">
    <text evidence="1">Belongs to the protein-tyrosine phosphatase family. Non-receptor class dual specificity subfamily.</text>
</comment>
<dbReference type="InterPro" id="IPR020422">
    <property type="entry name" value="TYR_PHOSPHATASE_DUAL_dom"/>
</dbReference>
<feature type="domain" description="Tyrosine specific protein phosphatases" evidence="6">
    <location>
        <begin position="3"/>
        <end position="66"/>
    </location>
</feature>
<accession>A0AAV9WZ06</accession>
<dbReference type="PANTHER" id="PTHR10159">
    <property type="entry name" value="DUAL SPECIFICITY PROTEIN PHOSPHATASE"/>
    <property type="match status" value="1"/>
</dbReference>
<dbReference type="GO" id="GO:0004725">
    <property type="term" value="F:protein tyrosine phosphatase activity"/>
    <property type="evidence" value="ECO:0007669"/>
    <property type="project" value="UniProtKB-EC"/>
</dbReference>
<evidence type="ECO:0000256" key="2">
    <source>
        <dbReference type="ARBA" id="ARBA00013064"/>
    </source>
</evidence>
<dbReference type="InterPro" id="IPR000340">
    <property type="entry name" value="Dual-sp_phosphatase_cat-dom"/>
</dbReference>
<dbReference type="PANTHER" id="PTHR10159:SF519">
    <property type="entry name" value="DUAL SPECIFICITY PROTEIN PHOSPHATASE MPK3"/>
    <property type="match status" value="1"/>
</dbReference>
<dbReference type="EC" id="3.1.3.48" evidence="2"/>
<dbReference type="AlphaFoldDB" id="A0AAV9WZ06"/>
<evidence type="ECO:0000259" key="5">
    <source>
        <dbReference type="PROSITE" id="PS50054"/>
    </source>
</evidence>
<name>A0AAV9WZ06_9PEZI</name>
<dbReference type="GO" id="GO:0043409">
    <property type="term" value="P:negative regulation of MAPK cascade"/>
    <property type="evidence" value="ECO:0007669"/>
    <property type="project" value="TreeGrafter"/>
</dbReference>
<dbReference type="Pfam" id="PF00782">
    <property type="entry name" value="DSPc"/>
    <property type="match status" value="1"/>
</dbReference>
<dbReference type="PROSITE" id="PS50056">
    <property type="entry name" value="TYR_PHOSPHATASE_2"/>
    <property type="match status" value="1"/>
</dbReference>
<dbReference type="Gene3D" id="3.90.190.10">
    <property type="entry name" value="Protein tyrosine phosphatase superfamily"/>
    <property type="match status" value="1"/>
</dbReference>
<dbReference type="PROSITE" id="PS00383">
    <property type="entry name" value="TYR_PHOSPHATASE_1"/>
    <property type="match status" value="1"/>
</dbReference>
<dbReference type="InterPro" id="IPR029021">
    <property type="entry name" value="Prot-tyrosine_phosphatase-like"/>
</dbReference>
<dbReference type="GO" id="GO:0005737">
    <property type="term" value="C:cytoplasm"/>
    <property type="evidence" value="ECO:0007669"/>
    <property type="project" value="TreeGrafter"/>
</dbReference>
<evidence type="ECO:0000313" key="7">
    <source>
        <dbReference type="EMBL" id="KAK6530340.1"/>
    </source>
</evidence>
<keyword evidence="8" id="KW-1185">Reference proteome</keyword>
<sequence>MIHDMLPDLARIYDHIDKYRSGETPGNVLVHCEQGISRSSTAVIAYLMRFHKLTFPDALAFVKTKRQIKPNENFKEQLQVWEAAGYKIWGEGCEGKVPKPEYAAYLEKRAVRLREAGLTGNEPVDILSLDSF</sequence>
<dbReference type="EMBL" id="JAVHJO010000013">
    <property type="protein sequence ID" value="KAK6530340.1"/>
    <property type="molecule type" value="Genomic_DNA"/>
</dbReference>
<feature type="domain" description="Tyrosine-protein phosphatase" evidence="5">
    <location>
        <begin position="1"/>
        <end position="87"/>
    </location>
</feature>
<protein>
    <recommendedName>
        <fullName evidence="2">protein-tyrosine-phosphatase</fullName>
        <ecNumber evidence="2">3.1.3.48</ecNumber>
    </recommendedName>
</protein>
<dbReference type="SUPFAM" id="SSF52799">
    <property type="entry name" value="(Phosphotyrosine protein) phosphatases II"/>
    <property type="match status" value="1"/>
</dbReference>
<dbReference type="Proteomes" id="UP001365542">
    <property type="component" value="Unassembled WGS sequence"/>
</dbReference>
<dbReference type="CDD" id="cd14498">
    <property type="entry name" value="DSP"/>
    <property type="match status" value="1"/>
</dbReference>
<evidence type="ECO:0000256" key="3">
    <source>
        <dbReference type="ARBA" id="ARBA00022801"/>
    </source>
</evidence>
<comment type="caution">
    <text evidence="7">The sequence shown here is derived from an EMBL/GenBank/DDBJ whole genome shotgun (WGS) entry which is preliminary data.</text>
</comment>
<evidence type="ECO:0000256" key="1">
    <source>
        <dbReference type="ARBA" id="ARBA00008601"/>
    </source>
</evidence>
<proteinExistence type="inferred from homology"/>
<dbReference type="PROSITE" id="PS50054">
    <property type="entry name" value="TYR_PHOSPHATASE_DUAL"/>
    <property type="match status" value="1"/>
</dbReference>
<reference evidence="7 8" key="1">
    <citation type="submission" date="2019-10" db="EMBL/GenBank/DDBJ databases">
        <authorList>
            <person name="Palmer J.M."/>
        </authorList>
    </citation>
    <scope>NUCLEOTIDE SEQUENCE [LARGE SCALE GENOMIC DNA]</scope>
    <source>
        <strain evidence="7 8">TWF694</strain>
    </source>
</reference>
<gene>
    <name evidence="7" type="ORF">TWF694_003696</name>
</gene>
<evidence type="ECO:0000256" key="4">
    <source>
        <dbReference type="ARBA" id="ARBA00022912"/>
    </source>
</evidence>
<dbReference type="InterPro" id="IPR000387">
    <property type="entry name" value="Tyr_Pase_dom"/>
</dbReference>
<evidence type="ECO:0000259" key="6">
    <source>
        <dbReference type="PROSITE" id="PS50056"/>
    </source>
</evidence>
<dbReference type="SMART" id="SM00195">
    <property type="entry name" value="DSPc"/>
    <property type="match status" value="1"/>
</dbReference>